<organism evidence="4 5">
    <name type="scientific">Palleronia aestuarii</name>
    <dbReference type="NCBI Taxonomy" id="568105"/>
    <lineage>
        <taxon>Bacteria</taxon>
        <taxon>Pseudomonadati</taxon>
        <taxon>Pseudomonadota</taxon>
        <taxon>Alphaproteobacteria</taxon>
        <taxon>Rhodobacterales</taxon>
        <taxon>Roseobacteraceae</taxon>
        <taxon>Palleronia</taxon>
    </lineage>
</organism>
<sequence>MLDGRASAPDVGRAERECRVLVVDDDPFALFAIETQIQNLGYTTVTAQGGQEALERLDAADIGLVVLDRVMPDLDGLDVVRQMKRRTALKNVPVVMVTGTDDPDEMRNGIEAGVFYYLQKPVDVRILASVLSAALRRAREFDALNHGGSDTLGFELTQAAKFRVRNLSEAESLSGFLANYFAVPERALPGIGALLVNAVEHGLCGIGFDRKGELLRDGIWRSEVDRIVSSLPADRGIDVTFVRRAEGDVLSVSDGGKGFDWRDRLRLDGTRSVGSHGRGLVQARTLSFDKLSFNEVGNQAVGLINNRTDLKW</sequence>
<dbReference type="AlphaFoldDB" id="A0A2W7MVN5"/>
<dbReference type="Pfam" id="PF00072">
    <property type="entry name" value="Response_reg"/>
    <property type="match status" value="1"/>
</dbReference>
<evidence type="ECO:0000259" key="3">
    <source>
        <dbReference type="PROSITE" id="PS50110"/>
    </source>
</evidence>
<accession>A0A2W7MVN5</accession>
<dbReference type="RefSeq" id="WP_111538785.1">
    <property type="nucleotide sequence ID" value="NZ_QKZL01000027.1"/>
</dbReference>
<dbReference type="SUPFAM" id="SSF52172">
    <property type="entry name" value="CheY-like"/>
    <property type="match status" value="1"/>
</dbReference>
<dbReference type="Gene3D" id="3.40.50.2300">
    <property type="match status" value="1"/>
</dbReference>
<feature type="modified residue" description="4-aspartylphosphate" evidence="2">
    <location>
        <position position="68"/>
    </location>
</feature>
<evidence type="ECO:0000313" key="4">
    <source>
        <dbReference type="EMBL" id="PZX11890.1"/>
    </source>
</evidence>
<dbReference type="GO" id="GO:0000160">
    <property type="term" value="P:phosphorelay signal transduction system"/>
    <property type="evidence" value="ECO:0007669"/>
    <property type="project" value="InterPro"/>
</dbReference>
<dbReference type="InterPro" id="IPR001789">
    <property type="entry name" value="Sig_transdc_resp-reg_receiver"/>
</dbReference>
<dbReference type="SUPFAM" id="SSF55874">
    <property type="entry name" value="ATPase domain of HSP90 chaperone/DNA topoisomerase II/histidine kinase"/>
    <property type="match status" value="1"/>
</dbReference>
<dbReference type="PROSITE" id="PS50110">
    <property type="entry name" value="RESPONSE_REGULATORY"/>
    <property type="match status" value="1"/>
</dbReference>
<dbReference type="Proteomes" id="UP000248916">
    <property type="component" value="Unassembled WGS sequence"/>
</dbReference>
<dbReference type="PANTHER" id="PTHR44591">
    <property type="entry name" value="STRESS RESPONSE REGULATOR PROTEIN 1"/>
    <property type="match status" value="1"/>
</dbReference>
<evidence type="ECO:0000313" key="5">
    <source>
        <dbReference type="Proteomes" id="UP000248916"/>
    </source>
</evidence>
<dbReference type="InterPro" id="IPR011006">
    <property type="entry name" value="CheY-like_superfamily"/>
</dbReference>
<protein>
    <submittedName>
        <fullName evidence="4">Response regulator receiver domain-containing protein</fullName>
    </submittedName>
</protein>
<proteinExistence type="predicted"/>
<reference evidence="4 5" key="1">
    <citation type="submission" date="2018-06" db="EMBL/GenBank/DDBJ databases">
        <title>Genomic Encyclopedia of Archaeal and Bacterial Type Strains, Phase II (KMG-II): from individual species to whole genera.</title>
        <authorList>
            <person name="Goeker M."/>
        </authorList>
    </citation>
    <scope>NUCLEOTIDE SEQUENCE [LARGE SCALE GENOMIC DNA]</scope>
    <source>
        <strain evidence="4 5">DSM 22009</strain>
    </source>
</reference>
<dbReference type="PANTHER" id="PTHR44591:SF3">
    <property type="entry name" value="RESPONSE REGULATORY DOMAIN-CONTAINING PROTEIN"/>
    <property type="match status" value="1"/>
</dbReference>
<gene>
    <name evidence="4" type="ORF">LX81_03766</name>
</gene>
<comment type="caution">
    <text evidence="4">The sequence shown here is derived from an EMBL/GenBank/DDBJ whole genome shotgun (WGS) entry which is preliminary data.</text>
</comment>
<feature type="domain" description="Response regulatory" evidence="3">
    <location>
        <begin position="19"/>
        <end position="135"/>
    </location>
</feature>
<dbReference type="EMBL" id="QKZL01000027">
    <property type="protein sequence ID" value="PZX11890.1"/>
    <property type="molecule type" value="Genomic_DNA"/>
</dbReference>
<evidence type="ECO:0000256" key="1">
    <source>
        <dbReference type="ARBA" id="ARBA00022553"/>
    </source>
</evidence>
<keyword evidence="5" id="KW-1185">Reference proteome</keyword>
<dbReference type="OrthoDB" id="5456285at2"/>
<keyword evidence="1 2" id="KW-0597">Phosphoprotein</keyword>
<dbReference type="InterPro" id="IPR050595">
    <property type="entry name" value="Bact_response_regulator"/>
</dbReference>
<evidence type="ECO:0000256" key="2">
    <source>
        <dbReference type="PROSITE-ProRule" id="PRU00169"/>
    </source>
</evidence>
<dbReference type="SMART" id="SM00448">
    <property type="entry name" value="REC"/>
    <property type="match status" value="1"/>
</dbReference>
<name>A0A2W7MVN5_9RHOB</name>
<dbReference type="InterPro" id="IPR036890">
    <property type="entry name" value="HATPase_C_sf"/>
</dbReference>
<dbReference type="CDD" id="cd00156">
    <property type="entry name" value="REC"/>
    <property type="match status" value="1"/>
</dbReference>